<dbReference type="OMA" id="QFNYTFL"/>
<evidence type="ECO:0000256" key="3">
    <source>
        <dbReference type="ARBA" id="ARBA00022801"/>
    </source>
</evidence>
<feature type="domain" description="HotDog ACOT-type" evidence="5">
    <location>
        <begin position="101"/>
        <end position="236"/>
    </location>
</feature>
<dbReference type="Proteomes" id="UP000182444">
    <property type="component" value="Chromosome 1B"/>
</dbReference>
<dbReference type="GO" id="GO:0006637">
    <property type="term" value="P:acyl-CoA metabolic process"/>
    <property type="evidence" value="ECO:0007669"/>
    <property type="project" value="TreeGrafter"/>
</dbReference>
<dbReference type="PROSITE" id="PS51770">
    <property type="entry name" value="HOTDOG_ACOT"/>
    <property type="match status" value="2"/>
</dbReference>
<dbReference type="GO" id="GO:0047617">
    <property type="term" value="F:fatty acyl-CoA hydrolase activity"/>
    <property type="evidence" value="ECO:0007669"/>
    <property type="project" value="TreeGrafter"/>
</dbReference>
<dbReference type="OrthoDB" id="331699at2759"/>
<dbReference type="GeneID" id="2907045"/>
<reference evidence="6 8" key="1">
    <citation type="journal article" date="2016" name="PLoS ONE">
        <title>Sequence Assembly of Yarrowia lipolytica Strain W29/CLIB89 Shows Transposable Element Diversity.</title>
        <authorList>
            <person name="Magnan C."/>
            <person name="Yu J."/>
            <person name="Chang I."/>
            <person name="Jahn E."/>
            <person name="Kanomata Y."/>
            <person name="Wu J."/>
            <person name="Zeller M."/>
            <person name="Oakes M."/>
            <person name="Baldi P."/>
            <person name="Sandmeyer S."/>
        </authorList>
    </citation>
    <scope>NUCLEOTIDE SEQUENCE [LARGE SCALE GENOMIC DNA]</scope>
    <source>
        <strain evidence="6">CLIB89</strain>
        <strain evidence="8">CLIB89(W29)</strain>
    </source>
</reference>
<dbReference type="VEuPathDB" id="FungiDB:YALI1_B07295g"/>
<dbReference type="EMBL" id="KZ858972">
    <property type="protein sequence ID" value="RDW26874.1"/>
    <property type="molecule type" value="Genomic_DNA"/>
</dbReference>
<dbReference type="FunFam" id="3.10.129.10:FF:000032">
    <property type="entry name" value="Acyl-CoA thioester hydrolase"/>
    <property type="match status" value="1"/>
</dbReference>
<evidence type="ECO:0000256" key="1">
    <source>
        <dbReference type="ARBA" id="ARBA00010458"/>
    </source>
</evidence>
<evidence type="ECO:0000313" key="6">
    <source>
        <dbReference type="EMBL" id="AOW01265.1"/>
    </source>
</evidence>
<dbReference type="PANTHER" id="PTHR12655:SF0">
    <property type="entry name" value="ACYL-COENZYME A THIOESTERASE 9, MITOCHONDRIAL"/>
    <property type="match status" value="1"/>
</dbReference>
<evidence type="ECO:0000313" key="8">
    <source>
        <dbReference type="Proteomes" id="UP000182444"/>
    </source>
</evidence>
<gene>
    <name evidence="7" type="ORF">B0I71DRAFT_130129</name>
    <name evidence="6" type="ORF">YALI1_B07295g</name>
</gene>
<evidence type="ECO:0000313" key="7">
    <source>
        <dbReference type="EMBL" id="RDW26874.1"/>
    </source>
</evidence>
<protein>
    <submittedName>
        <fullName evidence="7">HotDog domain-containing protein</fullName>
    </submittedName>
</protein>
<sequence length="478" mass="54191">MLRLRTPFNRAIQLSAHSRALSCSAPTNQAKVMIHKTEDGSHLFQPVASKPSISPTRRTHTWLEAYRAREASRDPKTGKSTTLSFDFNKSQSDQKVSDRTVDDSFSYVILPFKDDPWFLDAYINSFGRLRFGQIFQDLDALAGVIAHNHCMPAEPMIVTASVDRVTILKRLDQVDDKNITLSGHVTWTGRSSMEITIKAAQTSTPASELHDLKENQIKDKDVFLTAGFTFVARDPLTQKSFAINRLVPRNAKERADFERASKFNAHKKELAKTHDLAIAPPTEEEAKLIHDMWIETRDKPTLPAHTKRMADTVIHSTQVMQPQYRNRHSYMIFGGYLLRTTFELAYACAAAFTHSSPRFVSLDSTTFRAPVPVGSVCYLTATVVDTIKITKDNDTEVFTNNSKPGTLVQVRVDSTVKDLDHDTTTNTGQFTYSYFVEDTFFDVVPESYSEMMQYVEGRRTSQSTKKYHELMKSERAFE</sequence>
<dbReference type="KEGG" id="yli:2907045"/>
<keyword evidence="2" id="KW-0677">Repeat</keyword>
<dbReference type="EMBL" id="CP017554">
    <property type="protein sequence ID" value="AOW01265.1"/>
    <property type="molecule type" value="Genomic_DNA"/>
</dbReference>
<dbReference type="SUPFAM" id="SSF54637">
    <property type="entry name" value="Thioesterase/thiol ester dehydrase-isomerase"/>
    <property type="match status" value="2"/>
</dbReference>
<dbReference type="PANTHER" id="PTHR12655">
    <property type="entry name" value="ACYL-COA THIOESTERASE"/>
    <property type="match status" value="1"/>
</dbReference>
<evidence type="ECO:0000313" key="9">
    <source>
        <dbReference type="Proteomes" id="UP000256601"/>
    </source>
</evidence>
<dbReference type="InterPro" id="IPR029069">
    <property type="entry name" value="HotDog_dom_sf"/>
</dbReference>
<dbReference type="CDD" id="cd03442">
    <property type="entry name" value="BFIT_BACH"/>
    <property type="match status" value="2"/>
</dbReference>
<keyword evidence="4" id="KW-0809">Transit peptide</keyword>
<accession>A0A1D8N6L6</accession>
<organism evidence="6 8">
    <name type="scientific">Yarrowia lipolytica</name>
    <name type="common">Candida lipolytica</name>
    <dbReference type="NCBI Taxonomy" id="4952"/>
    <lineage>
        <taxon>Eukaryota</taxon>
        <taxon>Fungi</taxon>
        <taxon>Dikarya</taxon>
        <taxon>Ascomycota</taxon>
        <taxon>Saccharomycotina</taxon>
        <taxon>Dipodascomycetes</taxon>
        <taxon>Dipodascales</taxon>
        <taxon>Dipodascales incertae sedis</taxon>
        <taxon>Yarrowia</taxon>
    </lineage>
</organism>
<dbReference type="AlphaFoldDB" id="A0A1D8N6L6"/>
<evidence type="ECO:0000256" key="2">
    <source>
        <dbReference type="ARBA" id="ARBA00022737"/>
    </source>
</evidence>
<reference evidence="7 9" key="2">
    <citation type="submission" date="2018-07" db="EMBL/GenBank/DDBJ databases">
        <title>Draft Genome Assemblies for Five Robust Yarrowia lipolytica Strains Exhibiting High Lipid Production and Pentose Sugar Utilization and Sugar Alcohol Secretion from Undetoxified Lignocellulosic Biomass Hydrolysates.</title>
        <authorList>
            <consortium name="DOE Joint Genome Institute"/>
            <person name="Walker C."/>
            <person name="Ryu S."/>
            <person name="Na H."/>
            <person name="Zane M."/>
            <person name="LaButti K."/>
            <person name="Lipzen A."/>
            <person name="Haridas S."/>
            <person name="Barry K."/>
            <person name="Grigoriev I.V."/>
            <person name="Quarterman J."/>
            <person name="Slininger P."/>
            <person name="Dien B."/>
            <person name="Trinh C.T."/>
        </authorList>
    </citation>
    <scope>NUCLEOTIDE SEQUENCE [LARGE SCALE GENOMIC DNA]</scope>
    <source>
        <strain evidence="7 9">YB392</strain>
    </source>
</reference>
<dbReference type="RefSeq" id="XP_500524.1">
    <property type="nucleotide sequence ID" value="XM_500524.1"/>
</dbReference>
<dbReference type="VEuPathDB" id="FungiDB:YALI0_B05302g"/>
<proteinExistence type="inferred from homology"/>
<dbReference type="GO" id="GO:0005739">
    <property type="term" value="C:mitochondrion"/>
    <property type="evidence" value="ECO:0007669"/>
    <property type="project" value="TreeGrafter"/>
</dbReference>
<name>A0A1D8N6L6_YARLL</name>
<evidence type="ECO:0000256" key="4">
    <source>
        <dbReference type="ARBA" id="ARBA00022946"/>
    </source>
</evidence>
<dbReference type="InterPro" id="IPR033120">
    <property type="entry name" value="HOTDOG_ACOT"/>
</dbReference>
<dbReference type="Proteomes" id="UP000256601">
    <property type="component" value="Unassembled WGS sequence"/>
</dbReference>
<comment type="similarity">
    <text evidence="1">Belongs to the acyl coenzyme A hydrolase family.</text>
</comment>
<keyword evidence="3" id="KW-0378">Hydrolase</keyword>
<dbReference type="Gene3D" id="3.10.129.10">
    <property type="entry name" value="Hotdog Thioesterase"/>
    <property type="match status" value="2"/>
</dbReference>
<dbReference type="FunFam" id="3.10.129.10:FF:000038">
    <property type="entry name" value="Acyl-CoA thioester hydrolase"/>
    <property type="match status" value="1"/>
</dbReference>
<dbReference type="eggNOG" id="KOG2763">
    <property type="taxonomic scope" value="Eukaryota"/>
</dbReference>
<evidence type="ECO:0000259" key="5">
    <source>
        <dbReference type="PROSITE" id="PS51770"/>
    </source>
</evidence>
<feature type="domain" description="HotDog ACOT-type" evidence="5">
    <location>
        <begin position="310"/>
        <end position="438"/>
    </location>
</feature>